<name>A0A6I4UWH8_9SPHN</name>
<feature type="signal peptide" evidence="2">
    <location>
        <begin position="1"/>
        <end position="18"/>
    </location>
</feature>
<evidence type="ECO:0000313" key="4">
    <source>
        <dbReference type="Proteomes" id="UP000471435"/>
    </source>
</evidence>
<protein>
    <recommendedName>
        <fullName evidence="5">YXWGXW repeat-containing protein</fullName>
    </recommendedName>
</protein>
<evidence type="ECO:0000256" key="2">
    <source>
        <dbReference type="SAM" id="SignalP"/>
    </source>
</evidence>
<proteinExistence type="predicted"/>
<comment type="caution">
    <text evidence="3">The sequence shown here is derived from an EMBL/GenBank/DDBJ whole genome shotgun (WGS) entry which is preliminary data.</text>
</comment>
<dbReference type="Proteomes" id="UP000471435">
    <property type="component" value="Unassembled WGS sequence"/>
</dbReference>
<evidence type="ECO:0000313" key="3">
    <source>
        <dbReference type="EMBL" id="MXP46239.1"/>
    </source>
</evidence>
<gene>
    <name evidence="3" type="ORF">GRI43_02380</name>
</gene>
<feature type="chain" id="PRO_5026073518" description="YXWGXW repeat-containing protein" evidence="2">
    <location>
        <begin position="19"/>
        <end position="117"/>
    </location>
</feature>
<organism evidence="3 4">
    <name type="scientific">Pontixanthobacter luteolus</name>
    <dbReference type="NCBI Taxonomy" id="295089"/>
    <lineage>
        <taxon>Bacteria</taxon>
        <taxon>Pseudomonadati</taxon>
        <taxon>Pseudomonadota</taxon>
        <taxon>Alphaproteobacteria</taxon>
        <taxon>Sphingomonadales</taxon>
        <taxon>Erythrobacteraceae</taxon>
        <taxon>Pontixanthobacter</taxon>
    </lineage>
</organism>
<dbReference type="AlphaFoldDB" id="A0A6I4UWH8"/>
<evidence type="ECO:0008006" key="5">
    <source>
        <dbReference type="Google" id="ProtNLM"/>
    </source>
</evidence>
<evidence type="ECO:0000256" key="1">
    <source>
        <dbReference type="SAM" id="MobiDB-lite"/>
    </source>
</evidence>
<dbReference type="EMBL" id="WTYP01000001">
    <property type="protein sequence ID" value="MXP46239.1"/>
    <property type="molecule type" value="Genomic_DNA"/>
</dbReference>
<feature type="compositionally biased region" description="Basic and acidic residues" evidence="1">
    <location>
        <begin position="72"/>
        <end position="103"/>
    </location>
</feature>
<keyword evidence="4" id="KW-1185">Reference proteome</keyword>
<keyword evidence="2" id="KW-0732">Signal</keyword>
<accession>A0A6I4UWH8</accession>
<reference evidence="3 4" key="1">
    <citation type="submission" date="2019-12" db="EMBL/GenBank/DDBJ databases">
        <title>Genomic-based taxomic classification of the family Erythrobacteraceae.</title>
        <authorList>
            <person name="Xu L."/>
        </authorList>
    </citation>
    <scope>NUCLEOTIDE SEQUENCE [LARGE SCALE GENOMIC DNA]</scope>
    <source>
        <strain evidence="3 4">SW-109</strain>
    </source>
</reference>
<dbReference type="RefSeq" id="WP_160729494.1">
    <property type="nucleotide sequence ID" value="NZ_WTYP01000001.1"/>
</dbReference>
<feature type="region of interest" description="Disordered" evidence="1">
    <location>
        <begin position="72"/>
        <end position="117"/>
    </location>
</feature>
<sequence>MRPIAAALTLAIAATLPAACHHDVYGRGTLVWSSYPYYGWYDGYYGTFYDGYWGVDGYFWYRLTPQARRYRKDERRHFRRENRDGNPNYKRFERRMNPPRDGTRMPNYPRGKNRPGN</sequence>